<dbReference type="STRING" id="419481.SAMN05216233_11588"/>
<dbReference type="PANTHER" id="PTHR37167">
    <property type="entry name" value="1,4-DIHYDROXY-6-NAPHTOATE SYNTHASE"/>
    <property type="match status" value="1"/>
</dbReference>
<dbReference type="UniPathway" id="UPA00079"/>
<dbReference type="Gene3D" id="3.40.190.10">
    <property type="entry name" value="Periplasmic binding protein-like II"/>
    <property type="match status" value="2"/>
</dbReference>
<dbReference type="HAMAP" id="MF_00996">
    <property type="entry name" value="MqnD"/>
    <property type="match status" value="1"/>
</dbReference>
<comment type="pathway">
    <text evidence="1 4">Quinol/quinone metabolism; menaquinone biosynthesis.</text>
</comment>
<feature type="binding site" evidence="4">
    <location>
        <begin position="55"/>
        <end position="57"/>
    </location>
    <ligand>
        <name>substrate</name>
    </ligand>
</feature>
<dbReference type="OrthoDB" id="9809439at2"/>
<comment type="function">
    <text evidence="4">Catalyzes the conversion of cyclic dehypoxanthine futalosine (cyclic DHFL) into 1,4-dihydroxy-6-naphthoate, a step in the biosynthesis of menaquinone (MK, vitamin K2).</text>
</comment>
<gene>
    <name evidence="4" type="primary">mqnD</name>
    <name evidence="5" type="ORF">SAMN05216233_11588</name>
</gene>
<evidence type="ECO:0000256" key="2">
    <source>
        <dbReference type="ARBA" id="ARBA00022428"/>
    </source>
</evidence>
<comment type="similarity">
    <text evidence="4">Belongs to the MqnA/MqnD family. MqnD subfamily.</text>
</comment>
<dbReference type="Pfam" id="PF02621">
    <property type="entry name" value="VitK2_biosynth"/>
    <property type="match status" value="1"/>
</dbReference>
<dbReference type="SUPFAM" id="SSF53850">
    <property type="entry name" value="Periplasmic binding protein-like II"/>
    <property type="match status" value="1"/>
</dbReference>
<protein>
    <recommendedName>
        <fullName evidence="4">1,4-dihydroxy-6-naphtoate synthase</fullName>
        <ecNumber evidence="4">4.1.99.29</ecNumber>
    </recommendedName>
    <alternativeName>
        <fullName evidence="4">Menaquinone biosynthetic enzyme MqnD</fullName>
    </alternativeName>
</protein>
<dbReference type="RefSeq" id="WP_092212799.1">
    <property type="nucleotide sequence ID" value="NZ_FMUX01000015.1"/>
</dbReference>
<dbReference type="CDD" id="cd13635">
    <property type="entry name" value="PBP2_Ttha1568_Mqnd"/>
    <property type="match status" value="1"/>
</dbReference>
<dbReference type="AlphaFoldDB" id="A0A1G5HRD7"/>
<dbReference type="GO" id="GO:0009234">
    <property type="term" value="P:menaquinone biosynthetic process"/>
    <property type="evidence" value="ECO:0007669"/>
    <property type="project" value="UniProtKB-UniRule"/>
</dbReference>
<accession>A0A1G5HRD7</accession>
<proteinExistence type="inferred from homology"/>
<evidence type="ECO:0000256" key="4">
    <source>
        <dbReference type="HAMAP-Rule" id="MF_00996"/>
    </source>
</evidence>
<evidence type="ECO:0000256" key="1">
    <source>
        <dbReference type="ARBA" id="ARBA00004863"/>
    </source>
</evidence>
<keyword evidence="3 4" id="KW-0456">Lyase</keyword>
<dbReference type="Proteomes" id="UP000198870">
    <property type="component" value="Unassembled WGS sequence"/>
</dbReference>
<dbReference type="InterPro" id="IPR030869">
    <property type="entry name" value="MqnD"/>
</dbReference>
<dbReference type="PANTHER" id="PTHR37167:SF1">
    <property type="entry name" value="1,4-DIHYDROXY-6-NAPHTOATE SYNTHASE"/>
    <property type="match status" value="1"/>
</dbReference>
<sequence>MNRTLAYSTCPNDTFIFHALVHGLVKAEGTDFKTHLHDVEALNGFATERTFDVTKLSFAALGHLRHRYALLRSGAALGRGCGPLIVAKPGFDPKRLKEVPIAVPGLMTTAHLLLGLYLGQSPNSAPMVFDTIMPKVAAGEFEAGLIIHESRFTYADHGLTCVDDLGAFWERETDLPIPLGGIAAARDLPKDEITRIDAAISQSVTYAFAHPNASRDYIRSHAVELSDEVTQSHIDLYVNDFSIDLGDEGIAAVEALMDRAEKSGLIPQSEAPLFV</sequence>
<feature type="active site" description="Proton acceptor" evidence="4">
    <location>
        <position position="148"/>
    </location>
</feature>
<dbReference type="EMBL" id="FMUX01000015">
    <property type="protein sequence ID" value="SCY66317.1"/>
    <property type="molecule type" value="Genomic_DNA"/>
</dbReference>
<name>A0A1G5HRD7_9BACT</name>
<dbReference type="InterPro" id="IPR003773">
    <property type="entry name" value="Menaquinone_biosynth"/>
</dbReference>
<keyword evidence="6" id="KW-1185">Reference proteome</keyword>
<dbReference type="EC" id="4.1.99.29" evidence="4"/>
<keyword evidence="2 4" id="KW-0474">Menaquinone biosynthesis</keyword>
<comment type="catalytic activity">
    <reaction evidence="4">
        <text>cyclic dehypoxanthinylfutalosinate = 1,4-dihydroxy-6-naphthoate + dihydroxyacetone</text>
        <dbReference type="Rhea" id="RHEA:33087"/>
        <dbReference type="ChEBI" id="CHEBI:16016"/>
        <dbReference type="ChEBI" id="CHEBI:64254"/>
        <dbReference type="ChEBI" id="CHEBI:64270"/>
        <dbReference type="EC" id="4.1.99.29"/>
    </reaction>
</comment>
<feature type="binding site" evidence="4">
    <location>
        <begin position="109"/>
        <end position="110"/>
    </location>
    <ligand>
        <name>substrate</name>
    </ligand>
</feature>
<evidence type="ECO:0000256" key="3">
    <source>
        <dbReference type="ARBA" id="ARBA00023239"/>
    </source>
</evidence>
<dbReference type="GO" id="GO:0016830">
    <property type="term" value="F:carbon-carbon lyase activity"/>
    <property type="evidence" value="ECO:0007669"/>
    <property type="project" value="UniProtKB-UniRule"/>
</dbReference>
<evidence type="ECO:0000313" key="5">
    <source>
        <dbReference type="EMBL" id="SCY66317.1"/>
    </source>
</evidence>
<organism evidence="5 6">
    <name type="scientific">Desulfoluna spongiiphila</name>
    <dbReference type="NCBI Taxonomy" id="419481"/>
    <lineage>
        <taxon>Bacteria</taxon>
        <taxon>Pseudomonadati</taxon>
        <taxon>Thermodesulfobacteriota</taxon>
        <taxon>Desulfobacteria</taxon>
        <taxon>Desulfobacterales</taxon>
        <taxon>Desulfolunaceae</taxon>
        <taxon>Desulfoluna</taxon>
    </lineage>
</organism>
<reference evidence="5 6" key="1">
    <citation type="submission" date="2016-10" db="EMBL/GenBank/DDBJ databases">
        <authorList>
            <person name="de Groot N.N."/>
        </authorList>
    </citation>
    <scope>NUCLEOTIDE SEQUENCE [LARGE SCALE GENOMIC DNA]</scope>
    <source>
        <strain evidence="5 6">AA1</strain>
    </source>
</reference>
<evidence type="ECO:0000313" key="6">
    <source>
        <dbReference type="Proteomes" id="UP000198870"/>
    </source>
</evidence>